<accession>A0A1J1I4L2</accession>
<proteinExistence type="predicted"/>
<dbReference type="Proteomes" id="UP000183832">
    <property type="component" value="Unassembled WGS sequence"/>
</dbReference>
<dbReference type="AlphaFoldDB" id="A0A1J1I4L2"/>
<gene>
    <name evidence="1" type="ORF">CLUMA_CG008609</name>
</gene>
<protein>
    <submittedName>
        <fullName evidence="1">CLUMA_CG008609, isoform A</fullName>
    </submittedName>
</protein>
<reference evidence="1 2" key="1">
    <citation type="submission" date="2015-04" db="EMBL/GenBank/DDBJ databases">
        <authorList>
            <person name="Syromyatnikov M.Y."/>
            <person name="Popov V.N."/>
        </authorList>
    </citation>
    <scope>NUCLEOTIDE SEQUENCE [LARGE SCALE GENOMIC DNA]</scope>
</reference>
<dbReference type="EMBL" id="CVRI01000040">
    <property type="protein sequence ID" value="CRK95131.1"/>
    <property type="molecule type" value="Genomic_DNA"/>
</dbReference>
<sequence>MVLLEQTQYFAPQFQHHIHHFLHIKQYTVSFSAGEKRGDENCVNKKEEKMMRWLDINISFSH</sequence>
<evidence type="ECO:0000313" key="2">
    <source>
        <dbReference type="Proteomes" id="UP000183832"/>
    </source>
</evidence>
<keyword evidence="2" id="KW-1185">Reference proteome</keyword>
<evidence type="ECO:0000313" key="1">
    <source>
        <dbReference type="EMBL" id="CRK95131.1"/>
    </source>
</evidence>
<name>A0A1J1I4L2_9DIPT</name>
<organism evidence="1 2">
    <name type="scientific">Clunio marinus</name>
    <dbReference type="NCBI Taxonomy" id="568069"/>
    <lineage>
        <taxon>Eukaryota</taxon>
        <taxon>Metazoa</taxon>
        <taxon>Ecdysozoa</taxon>
        <taxon>Arthropoda</taxon>
        <taxon>Hexapoda</taxon>
        <taxon>Insecta</taxon>
        <taxon>Pterygota</taxon>
        <taxon>Neoptera</taxon>
        <taxon>Endopterygota</taxon>
        <taxon>Diptera</taxon>
        <taxon>Nematocera</taxon>
        <taxon>Chironomoidea</taxon>
        <taxon>Chironomidae</taxon>
        <taxon>Clunio</taxon>
    </lineage>
</organism>